<accession>E3FXE0</accession>
<dbReference type="Pfam" id="PF20597">
    <property type="entry name" value="pAdhesive_15"/>
    <property type="match status" value="1"/>
</dbReference>
<feature type="domain" description="Choice-of-anchor A" evidence="2">
    <location>
        <begin position="52"/>
        <end position="287"/>
    </location>
</feature>
<evidence type="ECO:0000259" key="2">
    <source>
        <dbReference type="Pfam" id="PF20597"/>
    </source>
</evidence>
<evidence type="ECO:0000313" key="4">
    <source>
        <dbReference type="Proteomes" id="UP000001351"/>
    </source>
</evidence>
<evidence type="ECO:0000256" key="1">
    <source>
        <dbReference type="SAM" id="SignalP"/>
    </source>
</evidence>
<dbReference type="InterPro" id="IPR026588">
    <property type="entry name" value="Choice_anch_A"/>
</dbReference>
<dbReference type="HOGENOM" id="CLU_075811_0_0_7"/>
<evidence type="ECO:0000313" key="3">
    <source>
        <dbReference type="EMBL" id="ADO73553.1"/>
    </source>
</evidence>
<keyword evidence="1" id="KW-0732">Signal</keyword>
<feature type="signal peptide" evidence="1">
    <location>
        <begin position="1"/>
        <end position="23"/>
    </location>
</feature>
<dbReference type="EMBL" id="CP002271">
    <property type="protein sequence ID" value="ADO73553.1"/>
    <property type="molecule type" value="Genomic_DNA"/>
</dbReference>
<dbReference type="Proteomes" id="UP000001351">
    <property type="component" value="Chromosome"/>
</dbReference>
<proteinExistence type="predicted"/>
<feature type="chain" id="PRO_5003169811" description="Choice-of-anchor A domain-containing protein" evidence="1">
    <location>
        <begin position="24"/>
        <end position="298"/>
    </location>
</feature>
<dbReference type="STRING" id="378806.STAUR_5791"/>
<keyword evidence="4" id="KW-1185">Reference proteome</keyword>
<dbReference type="eggNOG" id="COG1361">
    <property type="taxonomic scope" value="Bacteria"/>
</dbReference>
<protein>
    <recommendedName>
        <fullName evidence="2">Choice-of-anchor A domain-containing protein</fullName>
    </recommendedName>
</protein>
<name>E3FXE0_STIAD</name>
<dbReference type="NCBIfam" id="TIGR04215">
    <property type="entry name" value="choice_anch_A"/>
    <property type="match status" value="1"/>
</dbReference>
<dbReference type="AlphaFoldDB" id="E3FXE0"/>
<dbReference type="PROSITE" id="PS51257">
    <property type="entry name" value="PROKAR_LIPOPROTEIN"/>
    <property type="match status" value="1"/>
</dbReference>
<dbReference type="RefSeq" id="WP_013376972.1">
    <property type="nucleotide sequence ID" value="NC_014623.1"/>
</dbReference>
<reference evidence="3 4" key="1">
    <citation type="journal article" date="2011" name="Mol. Biol. Evol.">
        <title>Comparative genomic analysis of fruiting body formation in Myxococcales.</title>
        <authorList>
            <person name="Huntley S."/>
            <person name="Hamann N."/>
            <person name="Wegener-Feldbrugge S."/>
            <person name="Treuner-Lange A."/>
            <person name="Kube M."/>
            <person name="Reinhardt R."/>
            <person name="Klages S."/>
            <person name="Muller R."/>
            <person name="Ronning C.M."/>
            <person name="Nierman W.C."/>
            <person name="Sogaard-Andersen L."/>
        </authorList>
    </citation>
    <scope>NUCLEOTIDE SEQUENCE [LARGE SCALE GENOMIC DNA]</scope>
    <source>
        <strain evidence="3 4">DW4/3-1</strain>
    </source>
</reference>
<dbReference type="OrthoDB" id="5480856at2"/>
<gene>
    <name evidence="3" type="ordered locus">STAUR_5791</name>
</gene>
<dbReference type="KEGG" id="sur:STAUR_5791"/>
<sequence>MHSGAKVLLLAATGLLSWAGCGAADVEGVGPRFRESLLGAAAGPSECIEVRLGEYNVFLLEDYTFGTDVEGRVAAGGNIAMNHFSVGRKVPESLQAQSVVAGGDLLLSNGAVWGNAWHGGLYTPRSSVTFAGGTALQGTPIDFTARSAELRGLSVRLAALPANATVAIEPWGGIQLLGTEPDVNVFEVPASAFHGAKVLAIDAPAGSLAVINIRGSSATFRGFGLSLSGGIDSRDVLYHFVDTWLLDAEGYGFAGTVLAPRAHITFFQGSFHGGIYARSLTGNASGHLHALRDRDLCP</sequence>
<organism evidence="3 4">
    <name type="scientific">Stigmatella aurantiaca (strain DW4/3-1)</name>
    <dbReference type="NCBI Taxonomy" id="378806"/>
    <lineage>
        <taxon>Bacteria</taxon>
        <taxon>Pseudomonadati</taxon>
        <taxon>Myxococcota</taxon>
        <taxon>Myxococcia</taxon>
        <taxon>Myxococcales</taxon>
        <taxon>Cystobacterineae</taxon>
        <taxon>Archangiaceae</taxon>
        <taxon>Stigmatella</taxon>
    </lineage>
</organism>